<dbReference type="NCBIfam" id="TIGR01027">
    <property type="entry name" value="proB"/>
    <property type="match status" value="1"/>
</dbReference>
<dbReference type="Proteomes" id="UP001377567">
    <property type="component" value="Unassembled WGS sequence"/>
</dbReference>
<feature type="domain" description="Aspartate/glutamate/uridylate kinase" evidence="9">
    <location>
        <begin position="13"/>
        <end position="251"/>
    </location>
</feature>
<evidence type="ECO:0000256" key="3">
    <source>
        <dbReference type="ARBA" id="ARBA00022650"/>
    </source>
</evidence>
<dbReference type="FunFam" id="3.40.1160.10:FF:000018">
    <property type="entry name" value="Glutamate 5-kinase"/>
    <property type="match status" value="1"/>
</dbReference>
<dbReference type="PIRSF" id="PIRSF000729">
    <property type="entry name" value="GK"/>
    <property type="match status" value="1"/>
</dbReference>
<dbReference type="InterPro" id="IPR001048">
    <property type="entry name" value="Asp/Glu/Uridylate_kinase"/>
</dbReference>
<dbReference type="InterPro" id="IPR005715">
    <property type="entry name" value="Glu_5kinase/COase_Synthase"/>
</dbReference>
<feature type="region of interest" description="Disordered" evidence="8">
    <location>
        <begin position="207"/>
        <end position="226"/>
    </location>
</feature>
<protein>
    <recommendedName>
        <fullName evidence="9">Aspartate/glutamate/uridylate kinase domain-containing protein</fullName>
    </recommendedName>
</protein>
<dbReference type="PANTHER" id="PTHR43654:SF3">
    <property type="entry name" value="GLUTAMATE 5-KINASE"/>
    <property type="match status" value="1"/>
</dbReference>
<dbReference type="GO" id="GO:0005524">
    <property type="term" value="F:ATP binding"/>
    <property type="evidence" value="ECO:0007669"/>
    <property type="project" value="UniProtKB-KW"/>
</dbReference>
<keyword evidence="4" id="KW-0808">Transferase</keyword>
<evidence type="ECO:0000256" key="6">
    <source>
        <dbReference type="ARBA" id="ARBA00022777"/>
    </source>
</evidence>
<dbReference type="InterPro" id="IPR036393">
    <property type="entry name" value="AceGlu_kinase-like_sf"/>
</dbReference>
<dbReference type="GO" id="GO:0004349">
    <property type="term" value="F:glutamate 5-kinase activity"/>
    <property type="evidence" value="ECO:0007669"/>
    <property type="project" value="InterPro"/>
</dbReference>
<dbReference type="InterPro" id="IPR011529">
    <property type="entry name" value="Glu_5kinase"/>
</dbReference>
<dbReference type="EMBL" id="BTGD01000001">
    <property type="protein sequence ID" value="GMM54038.1"/>
    <property type="molecule type" value="Genomic_DNA"/>
</dbReference>
<dbReference type="InterPro" id="IPR036974">
    <property type="entry name" value="PUA_sf"/>
</dbReference>
<feature type="compositionally biased region" description="Low complexity" evidence="8">
    <location>
        <begin position="215"/>
        <end position="224"/>
    </location>
</feature>
<keyword evidence="6" id="KW-0418">Kinase</keyword>
<keyword evidence="11" id="KW-1185">Reference proteome</keyword>
<evidence type="ECO:0000256" key="2">
    <source>
        <dbReference type="ARBA" id="ARBA00022605"/>
    </source>
</evidence>
<keyword evidence="7" id="KW-0067">ATP-binding</keyword>
<dbReference type="Gene3D" id="3.40.1160.10">
    <property type="entry name" value="Acetylglutamate kinase-like"/>
    <property type="match status" value="2"/>
</dbReference>
<accession>A0AAV5RS05</accession>
<dbReference type="InterPro" id="IPR001057">
    <property type="entry name" value="Glu/AcGlu_kinase"/>
</dbReference>
<dbReference type="InterPro" id="IPR041739">
    <property type="entry name" value="G5K_ProB"/>
</dbReference>
<evidence type="ECO:0000256" key="1">
    <source>
        <dbReference type="ARBA" id="ARBA00022490"/>
    </source>
</evidence>
<sequence>MSSSLRSSPTSRTIVIKLGSSSLVDPETHAPRLSTMSRVVETVVALKRQGHAVVIVSSGGVAMGMNAMHLAERPQTVPETQAVAAVGQGRLISKWDALFQEYEQGIAQILLTRNDILDWKQYNNARNAIQTLLDMGVTPIVNENDTLSTSEIEFGDNDTLSGVTAALIEADYLFLLTDVDCLYTADPRSDPTATRLITVDMARANDSDNEHNPLAGVDTSSGAGSSVGTGGMRTKLVAADLATKAGVTTLVMRSEQPANVALVMDYLGRDAFRGLDAEQEEKLLEEQGVPLHTKFLPISRDNRLENRQFWILHGLVSKGSIIIDNDMYQNIIERDSDDADNNDNDADDNDECASALSIDYQGGLPASGIIDVQETFHEMDCVNLKVGRRLSNGDLDPEFPLRTVGRARCNYTSTELNRIKGITRGESVTSFLGYSGSDNEGGPGAKSPSEDPRVSRLAEDLHECCIASRENLAFIPM</sequence>
<name>A0AAV5RS05_MAUHU</name>
<reference evidence="10 11" key="1">
    <citation type="journal article" date="2023" name="Elife">
        <title>Identification of key yeast species and microbe-microbe interactions impacting larval growth of Drosophila in the wild.</title>
        <authorList>
            <person name="Mure A."/>
            <person name="Sugiura Y."/>
            <person name="Maeda R."/>
            <person name="Honda K."/>
            <person name="Sakurai N."/>
            <person name="Takahashi Y."/>
            <person name="Watada M."/>
            <person name="Katoh T."/>
            <person name="Gotoh A."/>
            <person name="Gotoh Y."/>
            <person name="Taniguchi I."/>
            <person name="Nakamura K."/>
            <person name="Hayashi T."/>
            <person name="Katayama T."/>
            <person name="Uemura T."/>
            <person name="Hattori Y."/>
        </authorList>
    </citation>
    <scope>NUCLEOTIDE SEQUENCE [LARGE SCALE GENOMIC DNA]</scope>
    <source>
        <strain evidence="10 11">KH-74</strain>
    </source>
</reference>
<dbReference type="HAMAP" id="MF_00456">
    <property type="entry name" value="ProB"/>
    <property type="match status" value="1"/>
</dbReference>
<dbReference type="PRINTS" id="PR00474">
    <property type="entry name" value="GLU5KINASE"/>
</dbReference>
<keyword evidence="2" id="KW-0028">Amino-acid biosynthesis</keyword>
<evidence type="ECO:0000256" key="4">
    <source>
        <dbReference type="ARBA" id="ARBA00022679"/>
    </source>
</evidence>
<evidence type="ECO:0000259" key="9">
    <source>
        <dbReference type="Pfam" id="PF00696"/>
    </source>
</evidence>
<evidence type="ECO:0000256" key="7">
    <source>
        <dbReference type="ARBA" id="ARBA00022840"/>
    </source>
</evidence>
<dbReference type="AlphaFoldDB" id="A0AAV5RS05"/>
<gene>
    <name evidence="10" type="ORF">DAKH74_006540</name>
</gene>
<keyword evidence="1" id="KW-0963">Cytoplasm</keyword>
<dbReference type="GO" id="GO:1901607">
    <property type="term" value="P:alpha-amino acid biosynthetic process"/>
    <property type="evidence" value="ECO:0007669"/>
    <property type="project" value="UniProtKB-ARBA"/>
</dbReference>
<feature type="region of interest" description="Disordered" evidence="8">
    <location>
        <begin position="431"/>
        <end position="453"/>
    </location>
</feature>
<dbReference type="Pfam" id="PF00696">
    <property type="entry name" value="AA_kinase"/>
    <property type="match status" value="1"/>
</dbReference>
<organism evidence="10 11">
    <name type="scientific">Maudiozyma humilis</name>
    <name type="common">Sour dough yeast</name>
    <name type="synonym">Kazachstania humilis</name>
    <dbReference type="NCBI Taxonomy" id="51915"/>
    <lineage>
        <taxon>Eukaryota</taxon>
        <taxon>Fungi</taxon>
        <taxon>Dikarya</taxon>
        <taxon>Ascomycota</taxon>
        <taxon>Saccharomycotina</taxon>
        <taxon>Saccharomycetes</taxon>
        <taxon>Saccharomycetales</taxon>
        <taxon>Saccharomycetaceae</taxon>
        <taxon>Maudiozyma</taxon>
    </lineage>
</organism>
<dbReference type="GO" id="GO:0003723">
    <property type="term" value="F:RNA binding"/>
    <property type="evidence" value="ECO:0007669"/>
    <property type="project" value="InterPro"/>
</dbReference>
<dbReference type="GO" id="GO:0005829">
    <property type="term" value="C:cytosol"/>
    <property type="evidence" value="ECO:0007669"/>
    <property type="project" value="TreeGrafter"/>
</dbReference>
<dbReference type="CDD" id="cd04242">
    <property type="entry name" value="AAK_G5K_ProB"/>
    <property type="match status" value="1"/>
</dbReference>
<dbReference type="SUPFAM" id="SSF53633">
    <property type="entry name" value="Carbamate kinase-like"/>
    <property type="match status" value="1"/>
</dbReference>
<comment type="caution">
    <text evidence="10">The sequence shown here is derived from an EMBL/GenBank/DDBJ whole genome shotgun (WGS) entry which is preliminary data.</text>
</comment>
<proteinExistence type="inferred from homology"/>
<dbReference type="InterPro" id="IPR019797">
    <property type="entry name" value="Glutamate_5-kinase_CS"/>
</dbReference>
<evidence type="ECO:0000256" key="5">
    <source>
        <dbReference type="ARBA" id="ARBA00022741"/>
    </source>
</evidence>
<dbReference type="PROSITE" id="PS00902">
    <property type="entry name" value="GLUTAMATE_5_KINASE"/>
    <property type="match status" value="1"/>
</dbReference>
<dbReference type="PANTHER" id="PTHR43654">
    <property type="entry name" value="GLUTAMATE 5-KINASE"/>
    <property type="match status" value="1"/>
</dbReference>
<keyword evidence="5" id="KW-0547">Nucleotide-binding</keyword>
<keyword evidence="3" id="KW-0641">Proline biosynthesis</keyword>
<evidence type="ECO:0000256" key="8">
    <source>
        <dbReference type="SAM" id="MobiDB-lite"/>
    </source>
</evidence>
<dbReference type="Gene3D" id="2.30.130.10">
    <property type="entry name" value="PUA domain"/>
    <property type="match status" value="1"/>
</dbReference>
<dbReference type="PROSITE" id="PS50890">
    <property type="entry name" value="PUA"/>
    <property type="match status" value="1"/>
</dbReference>
<evidence type="ECO:0000313" key="11">
    <source>
        <dbReference type="Proteomes" id="UP001377567"/>
    </source>
</evidence>
<evidence type="ECO:0000313" key="10">
    <source>
        <dbReference type="EMBL" id="GMM54038.1"/>
    </source>
</evidence>